<feature type="region of interest" description="Disordered" evidence="1">
    <location>
        <begin position="1"/>
        <end position="20"/>
    </location>
</feature>
<dbReference type="Proteomes" id="UP000183997">
    <property type="component" value="Unassembled WGS sequence"/>
</dbReference>
<dbReference type="RefSeq" id="WP_175548980.1">
    <property type="nucleotide sequence ID" value="NZ_FRAR01000010.1"/>
</dbReference>
<proteinExistence type="predicted"/>
<gene>
    <name evidence="2" type="ORF">SAMN02745123_01303</name>
</gene>
<organism evidence="2 3">
    <name type="scientific">Desulforamulus aeronauticus DSM 10349</name>
    <dbReference type="NCBI Taxonomy" id="1121421"/>
    <lineage>
        <taxon>Bacteria</taxon>
        <taxon>Bacillati</taxon>
        <taxon>Bacillota</taxon>
        <taxon>Clostridia</taxon>
        <taxon>Eubacteriales</taxon>
        <taxon>Peptococcaceae</taxon>
        <taxon>Desulforamulus</taxon>
    </lineage>
</organism>
<evidence type="ECO:0000256" key="1">
    <source>
        <dbReference type="SAM" id="MobiDB-lite"/>
    </source>
</evidence>
<accession>A0A1M6R562</accession>
<dbReference type="AlphaFoldDB" id="A0A1M6R562"/>
<evidence type="ECO:0000313" key="2">
    <source>
        <dbReference type="EMBL" id="SHK27582.1"/>
    </source>
</evidence>
<keyword evidence="3" id="KW-1185">Reference proteome</keyword>
<reference evidence="3" key="1">
    <citation type="submission" date="2016-11" db="EMBL/GenBank/DDBJ databases">
        <authorList>
            <person name="Varghese N."/>
            <person name="Submissions S."/>
        </authorList>
    </citation>
    <scope>NUCLEOTIDE SEQUENCE [LARGE SCALE GENOMIC DNA]</scope>
    <source>
        <strain evidence="3">DSM 10349</strain>
    </source>
</reference>
<sequence length="55" mass="6111">MEKKGSEKKGLPKTGTLELSPEQLRKLEQTISMNTIQGTDTKDLAKALRGLLKQK</sequence>
<protein>
    <submittedName>
        <fullName evidence="2">Uncharacterized protein</fullName>
    </submittedName>
</protein>
<dbReference type="EMBL" id="FRAR01000010">
    <property type="protein sequence ID" value="SHK27582.1"/>
    <property type="molecule type" value="Genomic_DNA"/>
</dbReference>
<feature type="compositionally biased region" description="Basic and acidic residues" evidence="1">
    <location>
        <begin position="1"/>
        <end position="10"/>
    </location>
</feature>
<name>A0A1M6R562_9FIRM</name>
<evidence type="ECO:0000313" key="3">
    <source>
        <dbReference type="Proteomes" id="UP000183997"/>
    </source>
</evidence>